<gene>
    <name evidence="2" type="ORF">G7Y82_14425</name>
</gene>
<evidence type="ECO:0000256" key="1">
    <source>
        <dbReference type="SAM" id="SignalP"/>
    </source>
</evidence>
<reference evidence="2" key="1">
    <citation type="submission" date="2020-03" db="EMBL/GenBank/DDBJ databases">
        <title>Solimonas marina sp. nov., isolated from deep seawater of the Pacific Ocean.</title>
        <authorList>
            <person name="Liu X."/>
            <person name="Lai Q."/>
            <person name="Sun F."/>
            <person name="Gai Y."/>
            <person name="Li G."/>
            <person name="Shao Z."/>
        </authorList>
    </citation>
    <scope>NUCLEOTIDE SEQUENCE</scope>
    <source>
        <strain evidence="2">C16B3</strain>
    </source>
</reference>
<keyword evidence="3" id="KW-1185">Reference proteome</keyword>
<accession>A0A970B5L0</accession>
<dbReference type="EMBL" id="JAAVXB010000008">
    <property type="protein sequence ID" value="NKF23512.1"/>
    <property type="molecule type" value="Genomic_DNA"/>
</dbReference>
<dbReference type="Pfam" id="PF13557">
    <property type="entry name" value="Phenol_MetA_deg"/>
    <property type="match status" value="1"/>
</dbReference>
<feature type="signal peptide" evidence="1">
    <location>
        <begin position="1"/>
        <end position="25"/>
    </location>
</feature>
<proteinExistence type="predicted"/>
<comment type="caution">
    <text evidence="2">The sequence shown here is derived from an EMBL/GenBank/DDBJ whole genome shotgun (WGS) entry which is preliminary data.</text>
</comment>
<organism evidence="2 3">
    <name type="scientific">Solimonas marina</name>
    <dbReference type="NCBI Taxonomy" id="2714601"/>
    <lineage>
        <taxon>Bacteria</taxon>
        <taxon>Pseudomonadati</taxon>
        <taxon>Pseudomonadota</taxon>
        <taxon>Gammaproteobacteria</taxon>
        <taxon>Nevskiales</taxon>
        <taxon>Nevskiaceae</taxon>
        <taxon>Solimonas</taxon>
    </lineage>
</organism>
<name>A0A970B5L0_9GAMM</name>
<evidence type="ECO:0000313" key="2">
    <source>
        <dbReference type="EMBL" id="NKF23512.1"/>
    </source>
</evidence>
<dbReference type="RefSeq" id="WP_168148836.1">
    <property type="nucleotide sequence ID" value="NZ_JAAVXB010000008.1"/>
</dbReference>
<dbReference type="AlphaFoldDB" id="A0A970B5L0"/>
<protein>
    <submittedName>
        <fullName evidence="2">Transporter</fullName>
    </submittedName>
</protein>
<evidence type="ECO:0000313" key="3">
    <source>
        <dbReference type="Proteomes" id="UP000653472"/>
    </source>
</evidence>
<keyword evidence="1" id="KW-0732">Signal</keyword>
<dbReference type="InterPro" id="IPR025737">
    <property type="entry name" value="FApF"/>
</dbReference>
<dbReference type="Proteomes" id="UP000653472">
    <property type="component" value="Unassembled WGS sequence"/>
</dbReference>
<sequence length="296" mass="32026">MRLIKRVVGAALAPVLMSVAAPALAVDVDPGDYTALPAGTNLGLVYLQQVHRDELSTPAGTIDDARLDSSVMLARYVHFTKIGPFTVDPQVIVPFGKLYNGQVAGSDLDESSGLGDIVTFATVWLVNKPDPKHETYFGVSPILTIPTGAYGHDKSVNLGGNRFVYTAQAGLIQGLAQNLKVDLIGELTWYQDNDKYGAAEQTLSQAHSGEFQAWLRYGLPDGKTTVSAGYANYWGGKQKVDGVYNGSKTEHQQVRLAIQSFVTPTVQLEAIVGRDTEVQDGFRQDAIVQLRALKLF</sequence>
<feature type="chain" id="PRO_5038006840" evidence="1">
    <location>
        <begin position="26"/>
        <end position="296"/>
    </location>
</feature>